<evidence type="ECO:0000259" key="1">
    <source>
        <dbReference type="PROSITE" id="PS50206"/>
    </source>
</evidence>
<dbReference type="RefSeq" id="WP_153540126.1">
    <property type="nucleotide sequence ID" value="NZ_WEGH01000005.1"/>
</dbReference>
<sequence length="205" mass="21229">MSTADTPAGPAALDTAALRQLLAAQDAPRLIDVRTPGEFESAHIPGSCNVPLDLLREHRIELRAHLDEQAVLICHSGQRAAQAGQVLADAGLPGLRVLTGGITAWQAAGAPVATGRARWHLERQVRLVAGSVVLSSVLASTVAPKAKWVAGFIGAGLTFAAVSDTCAMGLLLAKLPYNRGPRTDLDGVLTALTGHGPVPHGGRTR</sequence>
<dbReference type="EMBL" id="WEGH01000005">
    <property type="protein sequence ID" value="MQY08870.1"/>
    <property type="molecule type" value="Genomic_DNA"/>
</dbReference>
<accession>A0A7K0C5Z3</accession>
<organism evidence="2 3">
    <name type="scientific">Actinomadura macrotermitis</name>
    <dbReference type="NCBI Taxonomy" id="2585200"/>
    <lineage>
        <taxon>Bacteria</taxon>
        <taxon>Bacillati</taxon>
        <taxon>Actinomycetota</taxon>
        <taxon>Actinomycetes</taxon>
        <taxon>Streptosporangiales</taxon>
        <taxon>Thermomonosporaceae</taxon>
        <taxon>Actinomadura</taxon>
    </lineage>
</organism>
<dbReference type="Proteomes" id="UP000487268">
    <property type="component" value="Unassembled WGS sequence"/>
</dbReference>
<proteinExistence type="predicted"/>
<gene>
    <name evidence="2" type="ORF">ACRB68_69810</name>
</gene>
<dbReference type="InterPro" id="IPR001763">
    <property type="entry name" value="Rhodanese-like_dom"/>
</dbReference>
<name>A0A7K0C5Z3_9ACTN</name>
<comment type="caution">
    <text evidence="2">The sequence shown here is derived from an EMBL/GenBank/DDBJ whole genome shotgun (WGS) entry which is preliminary data.</text>
</comment>
<evidence type="ECO:0000313" key="3">
    <source>
        <dbReference type="Proteomes" id="UP000487268"/>
    </source>
</evidence>
<dbReference type="Gene3D" id="3.40.250.10">
    <property type="entry name" value="Rhodanese-like domain"/>
    <property type="match status" value="1"/>
</dbReference>
<dbReference type="InterPro" id="IPR021309">
    <property type="entry name" value="YgaP-like_TM"/>
</dbReference>
<dbReference type="CDD" id="cd00158">
    <property type="entry name" value="RHOD"/>
    <property type="match status" value="1"/>
</dbReference>
<dbReference type="Gene3D" id="6.10.140.1340">
    <property type="match status" value="1"/>
</dbReference>
<dbReference type="SUPFAM" id="SSF52821">
    <property type="entry name" value="Rhodanese/Cell cycle control phosphatase"/>
    <property type="match status" value="1"/>
</dbReference>
<dbReference type="GO" id="GO:0004792">
    <property type="term" value="F:thiosulfate-cyanide sulfurtransferase activity"/>
    <property type="evidence" value="ECO:0007669"/>
    <property type="project" value="TreeGrafter"/>
</dbReference>
<dbReference type="InterPro" id="IPR036873">
    <property type="entry name" value="Rhodanese-like_dom_sf"/>
</dbReference>
<dbReference type="AlphaFoldDB" id="A0A7K0C5Z3"/>
<dbReference type="Pfam" id="PF11127">
    <property type="entry name" value="YgaP-like_TM"/>
    <property type="match status" value="1"/>
</dbReference>
<dbReference type="PROSITE" id="PS50206">
    <property type="entry name" value="RHODANESE_3"/>
    <property type="match status" value="1"/>
</dbReference>
<feature type="domain" description="Rhodanese" evidence="1">
    <location>
        <begin position="24"/>
        <end position="114"/>
    </location>
</feature>
<reference evidence="2 3" key="1">
    <citation type="submission" date="2019-10" db="EMBL/GenBank/DDBJ databases">
        <title>Actinomadura rubteroloni sp. nov. and Actinomadura macrotermitis sp. nov., isolated from the gut of fungus growing-termite Macrotermes natalensis.</title>
        <authorList>
            <person name="Benndorf R."/>
            <person name="Martin K."/>
            <person name="Kuefner M."/>
            <person name="De Beer W."/>
            <person name="Kaster A.-K."/>
            <person name="Vollmers J."/>
            <person name="Poulsen M."/>
            <person name="Beemelmanns C."/>
        </authorList>
    </citation>
    <scope>NUCLEOTIDE SEQUENCE [LARGE SCALE GENOMIC DNA]</scope>
    <source>
        <strain evidence="2 3">RB68</strain>
    </source>
</reference>
<keyword evidence="3" id="KW-1185">Reference proteome</keyword>
<dbReference type="PANTHER" id="PTHR44086:SF10">
    <property type="entry name" value="THIOSULFATE SULFURTRANSFERASE_RHODANESE-LIKE DOMAIN-CONTAINING PROTEIN 3"/>
    <property type="match status" value="1"/>
</dbReference>
<evidence type="ECO:0000313" key="2">
    <source>
        <dbReference type="EMBL" id="MQY08870.1"/>
    </source>
</evidence>
<dbReference type="OrthoDB" id="9800872at2"/>
<dbReference type="Pfam" id="PF00581">
    <property type="entry name" value="Rhodanese"/>
    <property type="match status" value="1"/>
</dbReference>
<dbReference type="SMART" id="SM00450">
    <property type="entry name" value="RHOD"/>
    <property type="match status" value="1"/>
</dbReference>
<dbReference type="PANTHER" id="PTHR44086">
    <property type="entry name" value="THIOSULFATE SULFURTRANSFERASE RDL2, MITOCHONDRIAL-RELATED"/>
    <property type="match status" value="1"/>
</dbReference>
<protein>
    <recommendedName>
        <fullName evidence="1">Rhodanese domain-containing protein</fullName>
    </recommendedName>
</protein>